<gene>
    <name evidence="1" type="ORF">BP6252_04987</name>
</gene>
<protein>
    <recommendedName>
        <fullName evidence="3">Carboxylic ester hydrolase</fullName>
    </recommendedName>
</protein>
<accession>A0A3D8RST3</accession>
<dbReference type="Proteomes" id="UP000256645">
    <property type="component" value="Unassembled WGS sequence"/>
</dbReference>
<dbReference type="EMBL" id="PDLM01000005">
    <property type="protein sequence ID" value="RDW76934.1"/>
    <property type="molecule type" value="Genomic_DNA"/>
</dbReference>
<evidence type="ECO:0000313" key="1">
    <source>
        <dbReference type="EMBL" id="RDW76934.1"/>
    </source>
</evidence>
<name>A0A3D8RST3_9HELO</name>
<dbReference type="Gene3D" id="3.40.50.1820">
    <property type="entry name" value="alpha/beta hydrolase"/>
    <property type="match status" value="1"/>
</dbReference>
<keyword evidence="2" id="KW-1185">Reference proteome</keyword>
<proteinExistence type="predicted"/>
<dbReference type="InterPro" id="IPR029058">
    <property type="entry name" value="AB_hydrolase_fold"/>
</dbReference>
<organism evidence="1 2">
    <name type="scientific">Coleophoma cylindrospora</name>
    <dbReference type="NCBI Taxonomy" id="1849047"/>
    <lineage>
        <taxon>Eukaryota</taxon>
        <taxon>Fungi</taxon>
        <taxon>Dikarya</taxon>
        <taxon>Ascomycota</taxon>
        <taxon>Pezizomycotina</taxon>
        <taxon>Leotiomycetes</taxon>
        <taxon>Helotiales</taxon>
        <taxon>Dermateaceae</taxon>
        <taxon>Coleophoma</taxon>
    </lineage>
</organism>
<comment type="caution">
    <text evidence="1">The sequence shown here is derived from an EMBL/GenBank/DDBJ whole genome shotgun (WGS) entry which is preliminary data.</text>
</comment>
<evidence type="ECO:0000313" key="2">
    <source>
        <dbReference type="Proteomes" id="UP000256645"/>
    </source>
</evidence>
<dbReference type="AlphaFoldDB" id="A0A3D8RST3"/>
<sequence length="330" mass="36706">MAELPRFISTADVPAKYLADVKLVGSVPFKALKSEPRTSYTLYIPPEHYNPDPSRQLLLKDDKTNTDLDPIYHLPPLPLLVNIHGTSRSAERCRNSLEEFSHKERVAILAPLFPAGIDGYNHLENYQLLNYKALRFDLALLSMLDEVALRWPGIATQKVYLMGFSAGGQFVHRFMYLHSDRLLAASVGAPGAVTLLDKSLTWPRGIRNLSEVFGADAVVDIPSLKQLPIQLVVGSADNFVYGAEGFWKWVSEKKTKLANEQDEVKGSAPKLASEPRKGRWDSLADLQLTLRKDGIPTTLNVVEGVKHDSMGVLSAVQSFFRPLLQTMPRG</sequence>
<dbReference type="SUPFAM" id="SSF53474">
    <property type="entry name" value="alpha/beta-Hydrolases"/>
    <property type="match status" value="1"/>
</dbReference>
<evidence type="ECO:0008006" key="3">
    <source>
        <dbReference type="Google" id="ProtNLM"/>
    </source>
</evidence>
<reference evidence="1 2" key="1">
    <citation type="journal article" date="2018" name="IMA Fungus">
        <title>IMA Genome-F 9: Draft genome sequence of Annulohypoxylon stygium, Aspergillus mulundensis, Berkeleyomyces basicola (syn. Thielaviopsis basicola), Ceratocystis smalleyi, two Cercospora beticola strains, Coleophoma cylindrospora, Fusarium fracticaudum, Phialophora cf. hyalina, and Morchella septimelata.</title>
        <authorList>
            <person name="Wingfield B.D."/>
            <person name="Bills G.F."/>
            <person name="Dong Y."/>
            <person name="Huang W."/>
            <person name="Nel W.J."/>
            <person name="Swalarsk-Parry B.S."/>
            <person name="Vaghefi N."/>
            <person name="Wilken P.M."/>
            <person name="An Z."/>
            <person name="de Beer Z.W."/>
            <person name="De Vos L."/>
            <person name="Chen L."/>
            <person name="Duong T.A."/>
            <person name="Gao Y."/>
            <person name="Hammerbacher A."/>
            <person name="Kikkert J.R."/>
            <person name="Li Y."/>
            <person name="Li H."/>
            <person name="Li K."/>
            <person name="Li Q."/>
            <person name="Liu X."/>
            <person name="Ma X."/>
            <person name="Naidoo K."/>
            <person name="Pethybridge S.J."/>
            <person name="Sun J."/>
            <person name="Steenkamp E.T."/>
            <person name="van der Nest M.A."/>
            <person name="van Wyk S."/>
            <person name="Wingfield M.J."/>
            <person name="Xiong C."/>
            <person name="Yue Q."/>
            <person name="Zhang X."/>
        </authorList>
    </citation>
    <scope>NUCLEOTIDE SEQUENCE [LARGE SCALE GENOMIC DNA]</scope>
    <source>
        <strain evidence="1 2">BP6252</strain>
    </source>
</reference>
<dbReference type="OrthoDB" id="2334691at2759"/>